<evidence type="ECO:0000256" key="4">
    <source>
        <dbReference type="ARBA" id="ARBA00023136"/>
    </source>
</evidence>
<feature type="transmembrane region" description="Helical" evidence="5">
    <location>
        <begin position="92"/>
        <end position="114"/>
    </location>
</feature>
<comment type="caution">
    <text evidence="7">The sequence shown here is derived from an EMBL/GenBank/DDBJ whole genome shotgun (WGS) entry which is preliminary data.</text>
</comment>
<feature type="transmembrane region" description="Helical" evidence="5">
    <location>
        <begin position="414"/>
        <end position="435"/>
    </location>
</feature>
<keyword evidence="8" id="KW-1185">Reference proteome</keyword>
<feature type="domain" description="Major facilitator superfamily (MFS) profile" evidence="6">
    <location>
        <begin position="20"/>
        <end position="438"/>
    </location>
</feature>
<feature type="transmembrane region" description="Helical" evidence="5">
    <location>
        <begin position="383"/>
        <end position="408"/>
    </location>
</feature>
<protein>
    <submittedName>
        <fullName evidence="7">Aromatic acid/H+ symport family MFS transporter</fullName>
    </submittedName>
</protein>
<name>A0ABX1G0B0_9MICC</name>
<feature type="transmembrane region" description="Helical" evidence="5">
    <location>
        <begin position="295"/>
        <end position="313"/>
    </location>
</feature>
<feature type="transmembrane region" description="Helical" evidence="5">
    <location>
        <begin position="348"/>
        <end position="371"/>
    </location>
</feature>
<keyword evidence="2 5" id="KW-0812">Transmembrane</keyword>
<dbReference type="InterPro" id="IPR036259">
    <property type="entry name" value="MFS_trans_sf"/>
</dbReference>
<dbReference type="Gene3D" id="1.20.1250.20">
    <property type="entry name" value="MFS general substrate transporter like domains"/>
    <property type="match status" value="1"/>
</dbReference>
<evidence type="ECO:0000259" key="6">
    <source>
        <dbReference type="PROSITE" id="PS50850"/>
    </source>
</evidence>
<dbReference type="SUPFAM" id="SSF103473">
    <property type="entry name" value="MFS general substrate transporter"/>
    <property type="match status" value="1"/>
</dbReference>
<dbReference type="Pfam" id="PF07690">
    <property type="entry name" value="MFS_1"/>
    <property type="match status" value="1"/>
</dbReference>
<evidence type="ECO:0000256" key="2">
    <source>
        <dbReference type="ARBA" id="ARBA00022692"/>
    </source>
</evidence>
<feature type="transmembrane region" description="Helical" evidence="5">
    <location>
        <begin position="120"/>
        <end position="140"/>
    </location>
</feature>
<reference evidence="7 8" key="1">
    <citation type="submission" date="2020-04" db="EMBL/GenBank/DDBJ databases">
        <title>Paeniglutamicibacter sp. ANT13_2, a novel actinomycete isolated from sediment in Antarctica.</title>
        <authorList>
            <person name="Sakdapetsiri C."/>
            <person name="Pinyakong O."/>
        </authorList>
    </citation>
    <scope>NUCLEOTIDE SEQUENCE [LARGE SCALE GENOMIC DNA]</scope>
    <source>
        <strain evidence="7 8">ANT13_2</strain>
    </source>
</reference>
<accession>A0ABX1G0B0</accession>
<evidence type="ECO:0000256" key="1">
    <source>
        <dbReference type="ARBA" id="ARBA00004651"/>
    </source>
</evidence>
<dbReference type="EMBL" id="JAAWVT010000001">
    <property type="protein sequence ID" value="NKG19649.1"/>
    <property type="molecule type" value="Genomic_DNA"/>
</dbReference>
<gene>
    <name evidence="7" type="ORF">HED64_02860</name>
</gene>
<feature type="transmembrane region" description="Helical" evidence="5">
    <location>
        <begin position="176"/>
        <end position="196"/>
    </location>
</feature>
<keyword evidence="3 5" id="KW-1133">Transmembrane helix</keyword>
<feature type="transmembrane region" description="Helical" evidence="5">
    <location>
        <begin position="147"/>
        <end position="170"/>
    </location>
</feature>
<dbReference type="PANTHER" id="PTHR23508">
    <property type="entry name" value="CARBOXYLIC ACID TRANSPORTER PROTEIN HOMOLOG"/>
    <property type="match status" value="1"/>
</dbReference>
<dbReference type="Proteomes" id="UP000746595">
    <property type="component" value="Unassembled WGS sequence"/>
</dbReference>
<evidence type="ECO:0000256" key="3">
    <source>
        <dbReference type="ARBA" id="ARBA00022989"/>
    </source>
</evidence>
<feature type="transmembrane region" description="Helical" evidence="5">
    <location>
        <begin position="66"/>
        <end position="85"/>
    </location>
</feature>
<organism evidence="7 8">
    <name type="scientific">Paeniglutamicibacter terrestris</name>
    <dbReference type="NCBI Taxonomy" id="2723403"/>
    <lineage>
        <taxon>Bacteria</taxon>
        <taxon>Bacillati</taxon>
        <taxon>Actinomycetota</taxon>
        <taxon>Actinomycetes</taxon>
        <taxon>Micrococcales</taxon>
        <taxon>Micrococcaceae</taxon>
        <taxon>Paeniglutamicibacter</taxon>
    </lineage>
</organism>
<feature type="transmembrane region" description="Helical" evidence="5">
    <location>
        <begin position="20"/>
        <end position="46"/>
    </location>
</feature>
<feature type="transmembrane region" description="Helical" evidence="5">
    <location>
        <begin position="256"/>
        <end position="275"/>
    </location>
</feature>
<evidence type="ECO:0000256" key="5">
    <source>
        <dbReference type="SAM" id="Phobius"/>
    </source>
</evidence>
<sequence>MVKSPQSSATLKQKTTVHWVVTIAAIALIFDGYDLVVYGTVVSTLLNDPTQLGAIGPATAGLLGSWALFGVMVGALVTGAIGDYLGRRKIMIAGIIWFSVGMALTSLATTVTAFGGLRFFTGLGVGALVATAGAVVAEFAPKGKRNYYNAIVYSGVPVGGVLASLLAIVLLDHVGWRGLFLIGATPLLFLLPMALVKLPESPEWLMARGRTEQAQAVSLRTGVPIIAPASTGGAHVLAPVVPETKIGFRALASKKYALPTLLLGLMSFAGLMLTYGLNTWLPQIMSTFGYGKSYSLAFLLVLNAGAVFGGLIASVGADRVGAKRVVSTTFFLAAVAMVMLTLHLPFGILLALVAVAGVGTIGTQVLIYGFVSNYYNAAARGAGVAWCAGFGRLGGIFGPLIGGLLIAAGVQNHIAFYVFAAVAIVGALVTAFVPLRNSETHLATLAAESATVAK</sequence>
<feature type="transmembrane region" description="Helical" evidence="5">
    <location>
        <begin position="325"/>
        <end position="342"/>
    </location>
</feature>
<keyword evidence="4 5" id="KW-0472">Membrane</keyword>
<dbReference type="InterPro" id="IPR011701">
    <property type="entry name" value="MFS"/>
</dbReference>
<dbReference type="CDD" id="cd17365">
    <property type="entry name" value="MFS_PcaK_like"/>
    <property type="match status" value="1"/>
</dbReference>
<proteinExistence type="predicted"/>
<evidence type="ECO:0000313" key="8">
    <source>
        <dbReference type="Proteomes" id="UP000746595"/>
    </source>
</evidence>
<comment type="subcellular location">
    <subcellularLocation>
        <location evidence="1">Cell membrane</location>
        <topology evidence="1">Multi-pass membrane protein</topology>
    </subcellularLocation>
</comment>
<dbReference type="PANTHER" id="PTHR23508:SF10">
    <property type="entry name" value="CARBOXYLIC ACID TRANSPORTER PROTEIN HOMOLOG"/>
    <property type="match status" value="1"/>
</dbReference>
<dbReference type="InterPro" id="IPR020846">
    <property type="entry name" value="MFS_dom"/>
</dbReference>
<dbReference type="PROSITE" id="PS50850">
    <property type="entry name" value="MFS"/>
    <property type="match status" value="1"/>
</dbReference>
<evidence type="ECO:0000313" key="7">
    <source>
        <dbReference type="EMBL" id="NKG19649.1"/>
    </source>
</evidence>